<evidence type="ECO:0000256" key="1">
    <source>
        <dbReference type="ARBA" id="ARBA00007832"/>
    </source>
</evidence>
<dbReference type="PANTHER" id="PTHR34384">
    <property type="entry name" value="L-2,3-DIAMINOPROPANOATE--CITRATE LIGASE"/>
    <property type="match status" value="1"/>
</dbReference>
<keyword evidence="5" id="KW-1185">Reference proteome</keyword>
<dbReference type="InterPro" id="IPR007310">
    <property type="entry name" value="Aerobactin_biosyn_IucA/IucC_N"/>
</dbReference>
<evidence type="ECO:0000313" key="4">
    <source>
        <dbReference type="EMBL" id="MFC3156614.1"/>
    </source>
</evidence>
<dbReference type="RefSeq" id="WP_382417930.1">
    <property type="nucleotide sequence ID" value="NZ_AP031500.1"/>
</dbReference>
<organism evidence="4 5">
    <name type="scientific">Gilvimarinus japonicus</name>
    <dbReference type="NCBI Taxonomy" id="1796469"/>
    <lineage>
        <taxon>Bacteria</taxon>
        <taxon>Pseudomonadati</taxon>
        <taxon>Pseudomonadota</taxon>
        <taxon>Gammaproteobacteria</taxon>
        <taxon>Cellvibrionales</taxon>
        <taxon>Cellvibrionaceae</taxon>
        <taxon>Gilvimarinus</taxon>
    </lineage>
</organism>
<comment type="similarity">
    <text evidence="1">Belongs to the IucA/IucC family.</text>
</comment>
<dbReference type="Pfam" id="PF04183">
    <property type="entry name" value="IucA_IucC"/>
    <property type="match status" value="1"/>
</dbReference>
<accession>A0ABV7HRW6</accession>
<sequence>MADFARHLAEYSTFQAFVNCYLREVNPGQWISPNAPQARTLFSPTLLTGKSLLLLHLPRQETTLWLLISYRSDVGRHHIDAVFSPQTSLAKQGVNQEGFWSTLLLLVKELFHSNSEHHNNGLKQRQLELTHRLTDSLQNTIRYLEARWQSPYQCSDDFISAEQSLLLGHWLHPTPKSRQGILEWQHEMMTPELQGKFQMHYFAASRELVEQQSLHTKTAEDLIIDALDGNKDSLTLAYNEVLVPTHPLQAQWLLTRSHVKEWLATGTLRYLGPLGQMFSATSSVRSVYHRHTSWMYKVSLPVKITNSLRQNKTHELRAGVLMAGLMKNLNFHQRFTQFQLISDPAYLTLRHPSDDESGFETILRDNPFGARSGHNVFCIGALVQDTWHPEQKHSILCDIIQRRADRERRSIHAVARDWFDAYWRCAIEPCITLFDGYGIALEAHQQNSLLHLTDGYPDIYYYRDNQGFYLDEALKPQLRQWQPQLSEDSELFYSTENIIDRFGYYLLVNQIFSVIYRLGADGIVSEQELITNLRTKLSGLLTTLTGSGRLLIEQWLNEAQLPAKANLLTRVADIDELEVDLELAAYTMIENPLCAAESPSDTVKEAAYV</sequence>
<evidence type="ECO:0000259" key="2">
    <source>
        <dbReference type="Pfam" id="PF04183"/>
    </source>
</evidence>
<proteinExistence type="inferred from homology"/>
<reference evidence="5" key="1">
    <citation type="journal article" date="2019" name="Int. J. Syst. Evol. Microbiol.">
        <title>The Global Catalogue of Microorganisms (GCM) 10K type strain sequencing project: providing services to taxonomists for standard genome sequencing and annotation.</title>
        <authorList>
            <consortium name="The Broad Institute Genomics Platform"/>
            <consortium name="The Broad Institute Genome Sequencing Center for Infectious Disease"/>
            <person name="Wu L."/>
            <person name="Ma J."/>
        </authorList>
    </citation>
    <scope>NUCLEOTIDE SEQUENCE [LARGE SCALE GENOMIC DNA]</scope>
    <source>
        <strain evidence="5">KCTC 52141</strain>
    </source>
</reference>
<dbReference type="InterPro" id="IPR037455">
    <property type="entry name" value="LucA/IucC-like"/>
</dbReference>
<dbReference type="Proteomes" id="UP001595548">
    <property type="component" value="Unassembled WGS sequence"/>
</dbReference>
<evidence type="ECO:0000313" key="5">
    <source>
        <dbReference type="Proteomes" id="UP001595548"/>
    </source>
</evidence>
<dbReference type="EMBL" id="JBHRTL010000031">
    <property type="protein sequence ID" value="MFC3156614.1"/>
    <property type="molecule type" value="Genomic_DNA"/>
</dbReference>
<dbReference type="Gene3D" id="1.10.510.40">
    <property type="match status" value="1"/>
</dbReference>
<dbReference type="PANTHER" id="PTHR34384:SF5">
    <property type="entry name" value="L-2,3-DIAMINOPROPANOATE--CITRATE LIGASE"/>
    <property type="match status" value="1"/>
</dbReference>
<feature type="domain" description="Aerobactin siderophore biosynthesis IucA/IucC-like C-terminal" evidence="3">
    <location>
        <begin position="417"/>
        <end position="578"/>
    </location>
</feature>
<evidence type="ECO:0000259" key="3">
    <source>
        <dbReference type="Pfam" id="PF06276"/>
    </source>
</evidence>
<dbReference type="InterPro" id="IPR022770">
    <property type="entry name" value="IucA/IucC-like_C"/>
</dbReference>
<name>A0ABV7HRW6_9GAMM</name>
<comment type="caution">
    <text evidence="4">The sequence shown here is derived from an EMBL/GenBank/DDBJ whole genome shotgun (WGS) entry which is preliminary data.</text>
</comment>
<feature type="domain" description="Aerobactin siderophore biosynthesis IucA/IucC N-terminal" evidence="2">
    <location>
        <begin position="157"/>
        <end position="384"/>
    </location>
</feature>
<dbReference type="Pfam" id="PF06276">
    <property type="entry name" value="FhuF"/>
    <property type="match status" value="1"/>
</dbReference>
<gene>
    <name evidence="4" type="ORF">ACFOEB_15490</name>
</gene>
<protein>
    <submittedName>
        <fullName evidence="4">IucA/IucC family protein</fullName>
    </submittedName>
</protein>